<dbReference type="EMBL" id="JANHOG010000066">
    <property type="protein sequence ID" value="KAJ3558779.1"/>
    <property type="molecule type" value="Genomic_DNA"/>
</dbReference>
<name>A0ACC1TEB2_9APHY</name>
<sequence>MRSCFASRSQSVESEDTLVGDRTPPSSQNARPSTRHHRPVSRYPLVIAERKHGGEPDSTVTVKRQVPISSITVITSIDSAILLMFRNDTTRTTRALMRQQFRAHPESSEKAFRDVAAFFGRSLQAVRAALFNFERDDIENDGAYVEGIVGEVINVDLLPDADTNGGGDGAGQREEKAAIEHIDLSNDAYEIDQEDDPMDSEETTSEKGEAIGIRKTTITRRQIEVVDGRKSHKAPPLSSTLRRYREVITEISRFTQDHDVDNSRELPEERPTPSPSVNPQSEHRRAAEDDLTTFLSSAGCVHLADRFRAVGISTKEAIDKLSVLSREYRMCLKIELDTLGSEQISFFDWLLVEAALNERVAALRSSNGT</sequence>
<accession>A0ACC1TEB2</accession>
<gene>
    <name evidence="1" type="ORF">NM688_g720</name>
</gene>
<reference evidence="1" key="1">
    <citation type="submission" date="2022-07" db="EMBL/GenBank/DDBJ databases">
        <title>Genome Sequence of Phlebia brevispora.</title>
        <authorList>
            <person name="Buettner E."/>
        </authorList>
    </citation>
    <scope>NUCLEOTIDE SEQUENCE</scope>
    <source>
        <strain evidence="1">MPL23</strain>
    </source>
</reference>
<comment type="caution">
    <text evidence="1">The sequence shown here is derived from an EMBL/GenBank/DDBJ whole genome shotgun (WGS) entry which is preliminary data.</text>
</comment>
<evidence type="ECO:0000313" key="1">
    <source>
        <dbReference type="EMBL" id="KAJ3558779.1"/>
    </source>
</evidence>
<evidence type="ECO:0000313" key="2">
    <source>
        <dbReference type="Proteomes" id="UP001148662"/>
    </source>
</evidence>
<proteinExistence type="predicted"/>
<organism evidence="1 2">
    <name type="scientific">Phlebia brevispora</name>
    <dbReference type="NCBI Taxonomy" id="194682"/>
    <lineage>
        <taxon>Eukaryota</taxon>
        <taxon>Fungi</taxon>
        <taxon>Dikarya</taxon>
        <taxon>Basidiomycota</taxon>
        <taxon>Agaricomycotina</taxon>
        <taxon>Agaricomycetes</taxon>
        <taxon>Polyporales</taxon>
        <taxon>Meruliaceae</taxon>
        <taxon>Phlebia</taxon>
    </lineage>
</organism>
<dbReference type="Proteomes" id="UP001148662">
    <property type="component" value="Unassembled WGS sequence"/>
</dbReference>
<keyword evidence="2" id="KW-1185">Reference proteome</keyword>
<protein>
    <submittedName>
        <fullName evidence="1">Uncharacterized protein</fullName>
    </submittedName>
</protein>